<gene>
    <name evidence="6" type="ORF">BaRGS_00003512</name>
</gene>
<keyword evidence="7" id="KW-1185">Reference proteome</keyword>
<evidence type="ECO:0000259" key="2">
    <source>
        <dbReference type="Pfam" id="PF24542"/>
    </source>
</evidence>
<dbReference type="PANTHER" id="PTHR12975">
    <property type="entry name" value="TRANSPORT PROTEIN TRAPP"/>
    <property type="match status" value="1"/>
</dbReference>
<protein>
    <recommendedName>
        <fullName evidence="8">Trafficking protein particle complex subunit 8</fullName>
    </recommendedName>
</protein>
<evidence type="ECO:0000259" key="3">
    <source>
        <dbReference type="Pfam" id="PF24544"/>
    </source>
</evidence>
<comment type="caution">
    <text evidence="6">The sequence shown here is derived from an EMBL/GenBank/DDBJ whole genome shotgun (WGS) entry which is preliminary data.</text>
</comment>
<evidence type="ECO:0000259" key="4">
    <source>
        <dbReference type="Pfam" id="PF24545"/>
    </source>
</evidence>
<dbReference type="InterPro" id="IPR024420">
    <property type="entry name" value="TRAPP_III_complex_Trs85"/>
</dbReference>
<feature type="domain" description="TPPC8 first Ig-like" evidence="4">
    <location>
        <begin position="673"/>
        <end position="908"/>
    </location>
</feature>
<feature type="domain" description="TPPC8 third Ig-like" evidence="5">
    <location>
        <begin position="1042"/>
        <end position="1226"/>
    </location>
</feature>
<dbReference type="InterPro" id="IPR058538">
    <property type="entry name" value="Ig_TPPC8_2nd"/>
</dbReference>
<dbReference type="EMBL" id="JACVVK020000011">
    <property type="protein sequence ID" value="KAK7505350.1"/>
    <property type="molecule type" value="Genomic_DNA"/>
</dbReference>
<feature type="compositionally biased region" description="Polar residues" evidence="1">
    <location>
        <begin position="256"/>
        <end position="272"/>
    </location>
</feature>
<dbReference type="PANTHER" id="PTHR12975:SF6">
    <property type="entry name" value="TRAFFICKING PROTEIN PARTICLE COMPLEX SUBUNIT 8"/>
    <property type="match status" value="1"/>
</dbReference>
<dbReference type="Proteomes" id="UP001519460">
    <property type="component" value="Unassembled WGS sequence"/>
</dbReference>
<feature type="compositionally biased region" description="Polar residues" evidence="1">
    <location>
        <begin position="1317"/>
        <end position="1343"/>
    </location>
</feature>
<evidence type="ECO:0000256" key="1">
    <source>
        <dbReference type="SAM" id="MobiDB-lite"/>
    </source>
</evidence>
<sequence length="1425" mass="157596">MSQCKQTAEEFVQSTFSPHVAVLCSPDAELLCQKNNLTFQQLIQPFCRLSSEVHIRDANNVSHSIHGLRIKACDMSSQPPQQAAIRKMLNDAVANTQQQQQQPLDGGRTNVHSFGNYDLHLNGLFVVSSSQSDPLSMFTALANQQLTQQQQFPNKTPRWFCQGILHYYVLLHDVLDGEQARAEAMYQSMKSTFGAQICHLLQINSRSPHTLEAMRTGPSPPDPWSQFLPKTVEPQEGVDYDGVGAQDDASFPSELSEGTSESSPVMLTSVESASELFEESMQSPADSTDSAPQQEDFFDHPLSLTHGQSTGNQSSQSERNKSRLHGCCLTASDQDRLRIFMHEFVVRALIPWAERQMKILSDQLTSRKGIHRSIFSATKKWFGGNKPAGPIPASQNTTVVYTKDAPELQLRRLGDLAFLFQMYEFSYNTYHAAKKDFNNDHAWLHFAGALEMASIAVFMQGAQSQRVYPHHYMETAISTYLTSCRNPPYATRATLISTEILKRRNMFSDAAMQFLKMITEAAHCFICMSLPMVRKYAFHMILAGHRFNKAGQRKHALRSYSQALQVYRSKHWSIAEDHIHFTIGRQSFNLKQLENATSAFKHLLTGESKQPMQLLSQEAGESSTYGRLPELPLPNIDSNATKVLLGQPCQTHDTGSGHRKTAATGVTFDDDPQVGKWAWLEELAVRKGGSGAPIFRPTLQCFTNSTDNKLNPVTFVGEPVSIQVSVENPLQVVLVLSDITLLWTFLPSITGGDPAQLISNEVTSSVKNHLADEIIQTDVIKEVVLNGNQTQPIVLSLVPRQAGELRVVGLAYNLGTSSLAQNAPLTMAAMAADSTSSSKGSASSKPSYISSICVRGKQRLEVQGPRLNVSKEEKTGKVYGPDRRLDLVVQEEMPILNVAFCDFPEALLCGEVHCVEVEFSNTGTVPLRNLRVSASNPHFFTFGCGPETELPKYPYTYQMRGGEIQQSRTVSIDDRQAFLNLPQVTCIPCPGDGVLHPGQTVSLPVWLRGNDIGGVHEVDFLFYYEPVTARTQVKYRVARHKAVVNMVESLSVRALAMRQTGSVLRSAGQELNTCYVQVQRPHIQELQISQVSCASDAWTIANLSTNTLKGIRIGSRETLQLMLKGTGRHDAKDANKLLYSEVPFDTEQIDSTKTPCRDFYLRSKAADKARESAALTSTGNSAHAKKPPDFRDLEAALDVKLTLIFLWKAFVVQENGQMKILVGQHHAHIHTVNTYVTSYPLVVAPSHQPPLKFVRDLEQEAPTAPSADVTTRLVSYSFHHKTSTSHDFSRGMCVVPVTLSLQNHAERPVQVLVDTSKSSDRFGSSSNQDKTSPVVPTQPSASVSGAVAPPFPMNGSVRWVGHTHAKITLAPGESSKLNLRAGFLRPGTYNLNTLAVFVTYTDDQSQMILQRQPTPSIVTLLPLAS</sequence>
<dbReference type="Pfam" id="PF24542">
    <property type="entry name" value="Ig_TPPC8_C"/>
    <property type="match status" value="1"/>
</dbReference>
<feature type="domain" description="TPPC8 second Ig-like" evidence="3">
    <location>
        <begin position="909"/>
        <end position="1037"/>
    </location>
</feature>
<dbReference type="Pfam" id="PF24544">
    <property type="entry name" value="Ig_TPPC8_2nd"/>
    <property type="match status" value="1"/>
</dbReference>
<feature type="region of interest" description="Disordered" evidence="1">
    <location>
        <begin position="1317"/>
        <end position="1347"/>
    </location>
</feature>
<dbReference type="Pfam" id="PF24545">
    <property type="entry name" value="Ig_TPPC8_1st"/>
    <property type="match status" value="1"/>
</dbReference>
<accession>A0ABD0M1D0</accession>
<dbReference type="Pfam" id="PF24546">
    <property type="entry name" value="Ig_TPPC8_3rd"/>
    <property type="match status" value="1"/>
</dbReference>
<evidence type="ECO:0008006" key="8">
    <source>
        <dbReference type="Google" id="ProtNLM"/>
    </source>
</evidence>
<dbReference type="InterPro" id="IPR058540">
    <property type="entry name" value="Ig_TPPC8_3rd"/>
</dbReference>
<reference evidence="6 7" key="1">
    <citation type="journal article" date="2023" name="Sci. Data">
        <title>Genome assembly of the Korean intertidal mud-creeper Batillaria attramentaria.</title>
        <authorList>
            <person name="Patra A.K."/>
            <person name="Ho P.T."/>
            <person name="Jun S."/>
            <person name="Lee S.J."/>
            <person name="Kim Y."/>
            <person name="Won Y.J."/>
        </authorList>
    </citation>
    <scope>NUCLEOTIDE SEQUENCE [LARGE SCALE GENOMIC DNA]</scope>
    <source>
        <strain evidence="6">Wonlab-2016</strain>
    </source>
</reference>
<dbReference type="InterPro" id="IPR058541">
    <property type="entry name" value="Ig_TPPC8_1st"/>
</dbReference>
<dbReference type="InterPro" id="IPR057651">
    <property type="entry name" value="Ig_TPPC8_C"/>
</dbReference>
<evidence type="ECO:0000313" key="7">
    <source>
        <dbReference type="Proteomes" id="UP001519460"/>
    </source>
</evidence>
<proteinExistence type="predicted"/>
<evidence type="ECO:0000259" key="5">
    <source>
        <dbReference type="Pfam" id="PF24546"/>
    </source>
</evidence>
<dbReference type="Pfam" id="PF12739">
    <property type="entry name" value="TRAPPC-Trs85"/>
    <property type="match status" value="2"/>
</dbReference>
<feature type="region of interest" description="Disordered" evidence="1">
    <location>
        <begin position="235"/>
        <end position="322"/>
    </location>
</feature>
<feature type="compositionally biased region" description="Polar residues" evidence="1">
    <location>
        <begin position="305"/>
        <end position="317"/>
    </location>
</feature>
<feature type="domain" description="TPPC8 C-terminal Ig-like" evidence="2">
    <location>
        <begin position="1273"/>
        <end position="1399"/>
    </location>
</feature>
<feature type="compositionally biased region" description="Polar residues" evidence="1">
    <location>
        <begin position="280"/>
        <end position="293"/>
    </location>
</feature>
<name>A0ABD0M1D0_9CAEN</name>
<organism evidence="6 7">
    <name type="scientific">Batillaria attramentaria</name>
    <dbReference type="NCBI Taxonomy" id="370345"/>
    <lineage>
        <taxon>Eukaryota</taxon>
        <taxon>Metazoa</taxon>
        <taxon>Spiralia</taxon>
        <taxon>Lophotrochozoa</taxon>
        <taxon>Mollusca</taxon>
        <taxon>Gastropoda</taxon>
        <taxon>Caenogastropoda</taxon>
        <taxon>Sorbeoconcha</taxon>
        <taxon>Cerithioidea</taxon>
        <taxon>Batillariidae</taxon>
        <taxon>Batillaria</taxon>
    </lineage>
</organism>
<evidence type="ECO:0000313" key="6">
    <source>
        <dbReference type="EMBL" id="KAK7505350.1"/>
    </source>
</evidence>